<protein>
    <recommendedName>
        <fullName evidence="8">Type II secretion system protein GspF domain-containing protein</fullName>
    </recommendedName>
</protein>
<accession>A0A2I7N9W0</accession>
<dbReference type="GO" id="GO:0005886">
    <property type="term" value="C:plasma membrane"/>
    <property type="evidence" value="ECO:0007669"/>
    <property type="project" value="UniProtKB-SubCell"/>
</dbReference>
<keyword evidence="10" id="KW-1185">Reference proteome</keyword>
<evidence type="ECO:0000313" key="10">
    <source>
        <dbReference type="Proteomes" id="UP000236655"/>
    </source>
</evidence>
<dbReference type="EMBL" id="CP024847">
    <property type="protein sequence ID" value="AUR53085.1"/>
    <property type="molecule type" value="Genomic_DNA"/>
</dbReference>
<dbReference type="OrthoDB" id="9805682at2"/>
<feature type="domain" description="Type II secretion system protein GspF" evidence="8">
    <location>
        <begin position="120"/>
        <end position="195"/>
    </location>
</feature>
<dbReference type="GO" id="GO:0015628">
    <property type="term" value="P:protein secretion by the type II secretion system"/>
    <property type="evidence" value="ECO:0007669"/>
    <property type="project" value="TreeGrafter"/>
</dbReference>
<evidence type="ECO:0000256" key="2">
    <source>
        <dbReference type="ARBA" id="ARBA00005745"/>
    </source>
</evidence>
<dbReference type="Proteomes" id="UP000236655">
    <property type="component" value="Chromosome"/>
</dbReference>
<evidence type="ECO:0000256" key="1">
    <source>
        <dbReference type="ARBA" id="ARBA00004429"/>
    </source>
</evidence>
<dbReference type="InterPro" id="IPR003004">
    <property type="entry name" value="GspF/PilC"/>
</dbReference>
<evidence type="ECO:0000256" key="3">
    <source>
        <dbReference type="ARBA" id="ARBA00022475"/>
    </source>
</evidence>
<evidence type="ECO:0000256" key="5">
    <source>
        <dbReference type="ARBA" id="ARBA00022692"/>
    </source>
</evidence>
<name>A0A2I7N9W0_9NEIS</name>
<evidence type="ECO:0000259" key="8">
    <source>
        <dbReference type="Pfam" id="PF00482"/>
    </source>
</evidence>
<keyword evidence="4" id="KW-0997">Cell inner membrane</keyword>
<evidence type="ECO:0000256" key="4">
    <source>
        <dbReference type="ARBA" id="ARBA00022519"/>
    </source>
</evidence>
<comment type="similarity">
    <text evidence="2">Belongs to the GSP F family.</text>
</comment>
<dbReference type="PANTHER" id="PTHR30012">
    <property type="entry name" value="GENERAL SECRETION PATHWAY PROTEIN"/>
    <property type="match status" value="1"/>
</dbReference>
<keyword evidence="6" id="KW-1133">Transmembrane helix</keyword>
<dbReference type="PANTHER" id="PTHR30012:SF7">
    <property type="entry name" value="PROTEIN TRANSPORT PROTEIN HOFC HOMOLOG"/>
    <property type="match status" value="1"/>
</dbReference>
<keyword evidence="3" id="KW-1003">Cell membrane</keyword>
<evidence type="ECO:0000256" key="6">
    <source>
        <dbReference type="ARBA" id="ARBA00022989"/>
    </source>
</evidence>
<dbReference type="KEGG" id="nba:CUN60_12565"/>
<reference evidence="10" key="1">
    <citation type="submission" date="2017-11" db="EMBL/GenBank/DDBJ databases">
        <authorList>
            <person name="Chan K.G."/>
            <person name="Lee L.S."/>
        </authorList>
    </citation>
    <scope>NUCLEOTIDE SEQUENCE [LARGE SCALE GENOMIC DNA]</scope>
    <source>
        <strain evidence="10">DSM 100970</strain>
    </source>
</reference>
<dbReference type="InterPro" id="IPR042094">
    <property type="entry name" value="T2SS_GspF_sf"/>
</dbReference>
<dbReference type="AlphaFoldDB" id="A0A2I7N9W0"/>
<keyword evidence="5" id="KW-0812">Transmembrane</keyword>
<evidence type="ECO:0000256" key="7">
    <source>
        <dbReference type="ARBA" id="ARBA00023136"/>
    </source>
</evidence>
<proteinExistence type="inferred from homology"/>
<gene>
    <name evidence="9" type="ORF">CUN60_12565</name>
</gene>
<dbReference type="InterPro" id="IPR018076">
    <property type="entry name" value="T2SS_GspF_dom"/>
</dbReference>
<comment type="subcellular location">
    <subcellularLocation>
        <location evidence="1">Cell inner membrane</location>
        <topology evidence="1">Multi-pass membrane protein</topology>
    </subcellularLocation>
</comment>
<sequence length="199" mass="22640">MARVRKQADLSWSYEGRTKNGDLVTGTIEAPTAIIARVKLRKREIIPLSVRQKSSFSFLGDVLSQFKGKVGTQEKRLGLFAKLARSKEIHDLTRKEETDVEKRTKKKIKRPVKAKEITVFIKQFVVVIKSGVPLLKAFDIVIRGIDNKKFLEILEDIKFGVENGLSLSESFGTYPKVFDPLFINFLAIGEQGGYLRLYY</sequence>
<evidence type="ECO:0000313" key="9">
    <source>
        <dbReference type="EMBL" id="AUR53085.1"/>
    </source>
</evidence>
<keyword evidence="7" id="KW-0472">Membrane</keyword>
<dbReference type="Pfam" id="PF00482">
    <property type="entry name" value="T2SSF"/>
    <property type="match status" value="1"/>
</dbReference>
<organism evidence="9 10">
    <name type="scientific">Aquella oligotrophica</name>
    <dbReference type="NCBI Taxonomy" id="2067065"/>
    <lineage>
        <taxon>Bacteria</taxon>
        <taxon>Pseudomonadati</taxon>
        <taxon>Pseudomonadota</taxon>
        <taxon>Betaproteobacteria</taxon>
        <taxon>Neisseriales</taxon>
        <taxon>Neisseriaceae</taxon>
        <taxon>Aquella</taxon>
    </lineage>
</organism>
<dbReference type="Gene3D" id="1.20.81.30">
    <property type="entry name" value="Type II secretion system (T2SS), domain F"/>
    <property type="match status" value="1"/>
</dbReference>